<gene>
    <name evidence="1" type="ORF">Sangu_2734100</name>
</gene>
<name>A0AAW2IWB6_9LAMI</name>
<dbReference type="PANTHER" id="PTHR10775:SF182">
    <property type="entry name" value="TRANSPOSON, EN_SPM-LIKE, TRANSPOSASE-ASSOCIATED DOMAIN PROTEIN-RELATED"/>
    <property type="match status" value="1"/>
</dbReference>
<dbReference type="PANTHER" id="PTHR10775">
    <property type="entry name" value="OS08G0208400 PROTEIN"/>
    <property type="match status" value="1"/>
</dbReference>
<protein>
    <submittedName>
        <fullName evidence="1">Uncharacterized protein</fullName>
    </submittedName>
</protein>
<reference evidence="1" key="1">
    <citation type="submission" date="2020-06" db="EMBL/GenBank/DDBJ databases">
        <authorList>
            <person name="Li T."/>
            <person name="Hu X."/>
            <person name="Zhang T."/>
            <person name="Song X."/>
            <person name="Zhang H."/>
            <person name="Dai N."/>
            <person name="Sheng W."/>
            <person name="Hou X."/>
            <person name="Wei L."/>
        </authorList>
    </citation>
    <scope>NUCLEOTIDE SEQUENCE</scope>
    <source>
        <strain evidence="1">G01</strain>
        <tissue evidence="1">Leaf</tissue>
    </source>
</reference>
<dbReference type="AlphaFoldDB" id="A0AAW2IWB6"/>
<dbReference type="EMBL" id="JACGWK010001540">
    <property type="protein sequence ID" value="KAL0286414.1"/>
    <property type="molecule type" value="Genomic_DNA"/>
</dbReference>
<comment type="caution">
    <text evidence="1">The sequence shown here is derived from an EMBL/GenBank/DDBJ whole genome shotgun (WGS) entry which is preliminary data.</text>
</comment>
<evidence type="ECO:0000313" key="1">
    <source>
        <dbReference type="EMBL" id="KAL0286414.1"/>
    </source>
</evidence>
<accession>A0AAW2IWB6</accession>
<proteinExistence type="predicted"/>
<sequence>MLIKDLGLSIKKIDACKNGCMLYSKDDVDLEHYKFYGEARYKPFRRRDPRQKKSPYTPHLQRLYSSRATLEHMTWHGNIRQRRDRCGIHSMPRRGSILIKCISIFQ</sequence>
<organism evidence="1">
    <name type="scientific">Sesamum angustifolium</name>
    <dbReference type="NCBI Taxonomy" id="2727405"/>
    <lineage>
        <taxon>Eukaryota</taxon>
        <taxon>Viridiplantae</taxon>
        <taxon>Streptophyta</taxon>
        <taxon>Embryophyta</taxon>
        <taxon>Tracheophyta</taxon>
        <taxon>Spermatophyta</taxon>
        <taxon>Magnoliopsida</taxon>
        <taxon>eudicotyledons</taxon>
        <taxon>Gunneridae</taxon>
        <taxon>Pentapetalae</taxon>
        <taxon>asterids</taxon>
        <taxon>lamiids</taxon>
        <taxon>Lamiales</taxon>
        <taxon>Pedaliaceae</taxon>
        <taxon>Sesamum</taxon>
    </lineage>
</organism>
<reference evidence="1" key="2">
    <citation type="journal article" date="2024" name="Plant">
        <title>Genomic evolution and insights into agronomic trait innovations of Sesamum species.</title>
        <authorList>
            <person name="Miao H."/>
            <person name="Wang L."/>
            <person name="Qu L."/>
            <person name="Liu H."/>
            <person name="Sun Y."/>
            <person name="Le M."/>
            <person name="Wang Q."/>
            <person name="Wei S."/>
            <person name="Zheng Y."/>
            <person name="Lin W."/>
            <person name="Duan Y."/>
            <person name="Cao H."/>
            <person name="Xiong S."/>
            <person name="Wang X."/>
            <person name="Wei L."/>
            <person name="Li C."/>
            <person name="Ma Q."/>
            <person name="Ju M."/>
            <person name="Zhao R."/>
            <person name="Li G."/>
            <person name="Mu C."/>
            <person name="Tian Q."/>
            <person name="Mei H."/>
            <person name="Zhang T."/>
            <person name="Gao T."/>
            <person name="Zhang H."/>
        </authorList>
    </citation>
    <scope>NUCLEOTIDE SEQUENCE</scope>
    <source>
        <strain evidence="1">G01</strain>
    </source>
</reference>